<dbReference type="Pfam" id="PF22937">
    <property type="entry name" value="PDXDC1-like_cen2"/>
    <property type="match status" value="1"/>
</dbReference>
<dbReference type="RefSeq" id="XP_030758999.1">
    <property type="nucleotide sequence ID" value="XM_030903139.1"/>
</dbReference>
<dbReference type="Gene3D" id="3.90.1150.10">
    <property type="entry name" value="Aspartate Aminotransferase, domain 1"/>
    <property type="match status" value="1"/>
</dbReference>
<accession>A0A6J2Y7C9</accession>
<dbReference type="GO" id="GO:0019752">
    <property type="term" value="P:carboxylic acid metabolic process"/>
    <property type="evidence" value="ECO:0007669"/>
    <property type="project" value="InterPro"/>
</dbReference>
<evidence type="ECO:0000313" key="11">
    <source>
        <dbReference type="RefSeq" id="XP_030758999.1"/>
    </source>
</evidence>
<comment type="cofactor">
    <cofactor evidence="1">
        <name>pyridoxal 5'-phosphate</name>
        <dbReference type="ChEBI" id="CHEBI:597326"/>
    </cofactor>
</comment>
<feature type="compositionally biased region" description="Polar residues" evidence="7">
    <location>
        <begin position="1"/>
        <end position="22"/>
    </location>
</feature>
<gene>
    <name evidence="11" type="primary">LOC115884535</name>
</gene>
<dbReference type="GO" id="GO:0016831">
    <property type="term" value="F:carboxy-lyase activity"/>
    <property type="evidence" value="ECO:0007669"/>
    <property type="project" value="UniProtKB-KW"/>
</dbReference>
<sequence length="796" mass="88248">MASLPQTKLYQQQNSDNTQVMDTKSDKRTSSPEKVVPNLGEIAIEASEIVSRLEQAVESPVETETIRKPSTVFLGLEKKHTDEIIQIIQGLISTDEDGEPVPALHLDYLTKLVMVSHSLAAYCGGLDRSILQKLSTRFTTDTTRWISQLFGFLDCSAFYHEDQFEGLVRITRMMLHYKYPRYLEDGTLAFTSSLPTIYSSISSPLGIIQHLCRQLGLPLACIRPVPVNTHFGSQYTMDVAALQKMLADDSVTGRTPVIVIADVGTAVTGHVDNVTRIKELCKTHDCWLHLRGHNLAALTLPSHQRNGHVSPVADSFTLSLGSWLGIPGLPNVTLYRLWDISNNTNRSKQVGATRESTLPLLAGLNTDHLSRRIISLPLWAALQSLGKEGLLSRIRENFLASERLYSALDVFRHVRVLSPKPGGQSGAYTITELISKPASLAMLFESTACCVVFQFTPEVKEDEILMKVPPYYDKLNSWLGQILQLDVPQIPIDICELENIGVVLRFCPFENASGQQPSLEEFKTFVQCLEQQLVILRATIHHKETFKQLVDASPVLKVVELPDWAGMGGVRYCPEGWEELLTDQAKDELNNLNIALVDALRSTDSAFSLGEGQDGLMCVRFGMLTPQSDVEELLNLVLRIGQSVEENSRVLDSMSEIVKKGIETATKDLQKENEDRLWQEGIIRHVPIVGNLVNWWSPKTKESGVRGRSLNLTQGIVESTENIYKYHMQIQSGTAQSSGTKSPPTPQIQTPVSASHSRSSSHASASSQSQGTKENEKKDSATAERVASPKPEIVTK</sequence>
<feature type="compositionally biased region" description="Basic and acidic residues" evidence="7">
    <location>
        <begin position="773"/>
        <end position="782"/>
    </location>
</feature>
<dbReference type="OrthoDB" id="2161780at2759"/>
<keyword evidence="2" id="KW-0210">Decarboxylase</keyword>
<dbReference type="Pfam" id="PF00282">
    <property type="entry name" value="Pyridoxal_deC"/>
    <property type="match status" value="1"/>
</dbReference>
<dbReference type="InterPro" id="IPR055103">
    <property type="entry name" value="PDXDC1-like_2nd"/>
</dbReference>
<evidence type="ECO:0000256" key="2">
    <source>
        <dbReference type="ARBA" id="ARBA00022793"/>
    </source>
</evidence>
<evidence type="ECO:0000256" key="7">
    <source>
        <dbReference type="SAM" id="MobiDB-lite"/>
    </source>
</evidence>
<dbReference type="InterPro" id="IPR015422">
    <property type="entry name" value="PyrdxlP-dep_Trfase_small"/>
</dbReference>
<feature type="domain" description="PDXDC1-like third" evidence="9">
    <location>
        <begin position="546"/>
        <end position="649"/>
    </location>
</feature>
<dbReference type="GeneID" id="115884535"/>
<feature type="region of interest" description="Disordered" evidence="7">
    <location>
        <begin position="732"/>
        <end position="796"/>
    </location>
</feature>
<feature type="domain" description="PDXDC1/PDXD2 second" evidence="8">
    <location>
        <begin position="467"/>
        <end position="540"/>
    </location>
</feature>
<dbReference type="InterPro" id="IPR055102">
    <property type="entry name" value="PDXDC1-like_3rd"/>
</dbReference>
<dbReference type="KEGG" id="soy:115884535"/>
<keyword evidence="4" id="KW-0456">Lyase</keyword>
<proteinExistence type="inferred from homology"/>
<dbReference type="FunCoup" id="A0A6J2Y7C9">
    <property type="interactions" value="1975"/>
</dbReference>
<dbReference type="PANTHER" id="PTHR42735:SF1">
    <property type="entry name" value="PYRIDOXAL-DEPENDENT DECARBOXYLASE DOMAIN-CONTAINING PROTEIN 1-RELATED"/>
    <property type="match status" value="1"/>
</dbReference>
<feature type="compositionally biased region" description="Polar residues" evidence="7">
    <location>
        <begin position="732"/>
        <end position="752"/>
    </location>
</feature>
<dbReference type="GO" id="GO:0030170">
    <property type="term" value="F:pyridoxal phosphate binding"/>
    <property type="evidence" value="ECO:0007669"/>
    <property type="project" value="InterPro"/>
</dbReference>
<evidence type="ECO:0000256" key="5">
    <source>
        <dbReference type="ARBA" id="ARBA00038302"/>
    </source>
</evidence>
<evidence type="ECO:0000256" key="4">
    <source>
        <dbReference type="ARBA" id="ARBA00023239"/>
    </source>
</evidence>
<protein>
    <recommendedName>
        <fullName evidence="6">Pyridoxal-dependent decarboxylase domain-containing protein 1</fullName>
    </recommendedName>
</protein>
<dbReference type="InterPro" id="IPR002129">
    <property type="entry name" value="PyrdxlP-dep_de-COase"/>
</dbReference>
<dbReference type="InterPro" id="IPR050477">
    <property type="entry name" value="GrpII_AminoAcid_Decarb"/>
</dbReference>
<feature type="region of interest" description="Disordered" evidence="7">
    <location>
        <begin position="1"/>
        <end position="34"/>
    </location>
</feature>
<dbReference type="Pfam" id="PF22930">
    <property type="entry name" value="PDXDC1-like_cen"/>
    <property type="match status" value="1"/>
</dbReference>
<dbReference type="InterPro" id="IPR015421">
    <property type="entry name" value="PyrdxlP-dep_Trfase_major"/>
</dbReference>
<evidence type="ECO:0000256" key="1">
    <source>
        <dbReference type="ARBA" id="ARBA00001933"/>
    </source>
</evidence>
<name>A0A6J2Y7C9_SITOR</name>
<evidence type="ECO:0000259" key="8">
    <source>
        <dbReference type="Pfam" id="PF22930"/>
    </source>
</evidence>
<evidence type="ECO:0000256" key="6">
    <source>
        <dbReference type="ARBA" id="ARBA00047190"/>
    </source>
</evidence>
<keyword evidence="3" id="KW-0663">Pyridoxal phosphate</keyword>
<dbReference type="Gene3D" id="3.40.640.10">
    <property type="entry name" value="Type I PLP-dependent aspartate aminotransferase-like (Major domain)"/>
    <property type="match status" value="1"/>
</dbReference>
<reference evidence="11" key="1">
    <citation type="submission" date="2025-08" db="UniProtKB">
        <authorList>
            <consortium name="RefSeq"/>
        </authorList>
    </citation>
    <scope>IDENTIFICATION</scope>
    <source>
        <tissue evidence="11">Gonads</tissue>
    </source>
</reference>
<evidence type="ECO:0000256" key="3">
    <source>
        <dbReference type="ARBA" id="ARBA00022898"/>
    </source>
</evidence>
<evidence type="ECO:0000259" key="9">
    <source>
        <dbReference type="Pfam" id="PF22937"/>
    </source>
</evidence>
<feature type="compositionally biased region" description="Low complexity" evidence="7">
    <location>
        <begin position="753"/>
        <end position="770"/>
    </location>
</feature>
<dbReference type="PANTHER" id="PTHR42735">
    <property type="match status" value="1"/>
</dbReference>
<organism evidence="10 11">
    <name type="scientific">Sitophilus oryzae</name>
    <name type="common">Rice weevil</name>
    <name type="synonym">Curculio oryzae</name>
    <dbReference type="NCBI Taxonomy" id="7048"/>
    <lineage>
        <taxon>Eukaryota</taxon>
        <taxon>Metazoa</taxon>
        <taxon>Ecdysozoa</taxon>
        <taxon>Arthropoda</taxon>
        <taxon>Hexapoda</taxon>
        <taxon>Insecta</taxon>
        <taxon>Pterygota</taxon>
        <taxon>Neoptera</taxon>
        <taxon>Endopterygota</taxon>
        <taxon>Coleoptera</taxon>
        <taxon>Polyphaga</taxon>
        <taxon>Cucujiformia</taxon>
        <taxon>Curculionidae</taxon>
        <taxon>Dryophthorinae</taxon>
        <taxon>Sitophilus</taxon>
    </lineage>
</organism>
<dbReference type="InterPro" id="IPR015424">
    <property type="entry name" value="PyrdxlP-dep_Trfase"/>
</dbReference>
<dbReference type="AlphaFoldDB" id="A0A6J2Y7C9"/>
<evidence type="ECO:0000313" key="10">
    <source>
        <dbReference type="Proteomes" id="UP000504635"/>
    </source>
</evidence>
<dbReference type="Proteomes" id="UP000504635">
    <property type="component" value="Unplaced"/>
</dbReference>
<dbReference type="SUPFAM" id="SSF53383">
    <property type="entry name" value="PLP-dependent transferases"/>
    <property type="match status" value="1"/>
</dbReference>
<comment type="similarity">
    <text evidence="5">Belongs to the group II decarboxylase family. Sphingosine-1-phosphate lyase subfamily.</text>
</comment>
<dbReference type="InParanoid" id="A0A6J2Y7C9"/>
<keyword evidence="10" id="KW-1185">Reference proteome</keyword>